<dbReference type="eggNOG" id="COG2326">
    <property type="taxonomic scope" value="Bacteria"/>
</dbReference>
<dbReference type="PANTHER" id="PTHR34383">
    <property type="entry name" value="POLYPHOSPHATE:AMP PHOSPHOTRANSFERASE-RELATED"/>
    <property type="match status" value="1"/>
</dbReference>
<keyword evidence="5" id="KW-1185">Reference proteome</keyword>
<dbReference type="Pfam" id="PF03976">
    <property type="entry name" value="PPK2"/>
    <property type="match status" value="1"/>
</dbReference>
<organism evidence="4 5">
    <name type="scientific">Gloeothece verrucosa (strain PCC 7822)</name>
    <name type="common">Cyanothece sp. (strain PCC 7822)</name>
    <dbReference type="NCBI Taxonomy" id="497965"/>
    <lineage>
        <taxon>Bacteria</taxon>
        <taxon>Bacillati</taxon>
        <taxon>Cyanobacteriota</taxon>
        <taxon>Cyanophyceae</taxon>
        <taxon>Oscillatoriophycideae</taxon>
        <taxon>Chroococcales</taxon>
        <taxon>Aphanothecaceae</taxon>
        <taxon>Gloeothece</taxon>
        <taxon>Gloeothece verrucosa</taxon>
    </lineage>
</organism>
<dbReference type="GO" id="GO:0008976">
    <property type="term" value="F:polyphosphate kinase activity"/>
    <property type="evidence" value="ECO:0007669"/>
    <property type="project" value="InterPro"/>
</dbReference>
<dbReference type="Proteomes" id="UP000008206">
    <property type="component" value="Chromosome"/>
</dbReference>
<dbReference type="Gene3D" id="3.40.50.300">
    <property type="entry name" value="P-loop containing nucleotide triphosphate hydrolases"/>
    <property type="match status" value="1"/>
</dbReference>
<dbReference type="InterPro" id="IPR022488">
    <property type="entry name" value="PPK2-related"/>
</dbReference>
<reference evidence="5" key="1">
    <citation type="journal article" date="2011" name="MBio">
        <title>Novel metabolic attributes of the genus Cyanothece, comprising a group of unicellular nitrogen-fixing Cyanobacteria.</title>
        <authorList>
            <person name="Bandyopadhyay A."/>
            <person name="Elvitigala T."/>
            <person name="Welsh E."/>
            <person name="Stockel J."/>
            <person name="Liberton M."/>
            <person name="Min H."/>
            <person name="Sherman L.A."/>
            <person name="Pakrasi H.B."/>
        </authorList>
    </citation>
    <scope>NUCLEOTIDE SEQUENCE [LARGE SCALE GENOMIC DNA]</scope>
    <source>
        <strain evidence="5">PCC 7822</strain>
    </source>
</reference>
<protein>
    <recommendedName>
        <fullName evidence="3">Polyphosphate kinase-2-related domain-containing protein</fullName>
    </recommendedName>
</protein>
<dbReference type="RefSeq" id="WP_013321615.1">
    <property type="nucleotide sequence ID" value="NC_014501.1"/>
</dbReference>
<feature type="domain" description="Polyphosphate kinase-2-related" evidence="3">
    <location>
        <begin position="72"/>
        <end position="291"/>
    </location>
</feature>
<dbReference type="HOGENOM" id="CLU_048699_1_0_3"/>
<dbReference type="AlphaFoldDB" id="E0U5B8"/>
<dbReference type="InterPro" id="IPR022300">
    <property type="entry name" value="PPK2-rel_1"/>
</dbReference>
<dbReference type="PANTHER" id="PTHR34383:SF3">
    <property type="entry name" value="POLYPHOSPHATE:AMP PHOSPHOTRANSFERASE"/>
    <property type="match status" value="1"/>
</dbReference>
<proteinExistence type="predicted"/>
<dbReference type="NCBIfam" id="TIGR03709">
    <property type="entry name" value="PPK2_rel_1"/>
    <property type="match status" value="1"/>
</dbReference>
<evidence type="ECO:0000313" key="4">
    <source>
        <dbReference type="EMBL" id="ADN13508.1"/>
    </source>
</evidence>
<dbReference type="PIRSF" id="PIRSF028756">
    <property type="entry name" value="PPK2_prd"/>
    <property type="match status" value="1"/>
</dbReference>
<dbReference type="EMBL" id="CP002198">
    <property type="protein sequence ID" value="ADN13508.1"/>
    <property type="molecule type" value="Genomic_DNA"/>
</dbReference>
<evidence type="ECO:0000259" key="3">
    <source>
        <dbReference type="Pfam" id="PF03976"/>
    </source>
</evidence>
<sequence length="318" mass="37515">MDNRPLTPDLKIMFKQFIVPPGQKISLKDYNPKDKNNFFDATTIERIKESNLEYSGELNKTLASELLTIGIEQLAKYQDMLYAQNNYALLVIFQAMDAAGKDGTIKHVMSGVNPQGCQVFSFKGPSAEELDHDYLWRSMKALPERGRIGIFNRSYYEEVLVVRVHPEILNKQQLPPEAKGKKIWQHRFEEINNFEKYLVNNGIIILKFFLNVSKEEQKKRFLDRINKPEKNWKFSVNDAKERAFWDDYMKAYEEVFNHTSTEWAPWYIIPADRKWFTRLAVAYIIYKTLENLDLKYPTVTEEHKQQLLLAKELLEQEE</sequence>
<keyword evidence="2" id="KW-0418">Kinase</keyword>
<dbReference type="SUPFAM" id="SSF52540">
    <property type="entry name" value="P-loop containing nucleoside triphosphate hydrolases"/>
    <property type="match status" value="1"/>
</dbReference>
<dbReference type="InterPro" id="IPR016898">
    <property type="entry name" value="Polyphosphate_phosphotransfera"/>
</dbReference>
<dbReference type="GO" id="GO:0006797">
    <property type="term" value="P:polyphosphate metabolic process"/>
    <property type="evidence" value="ECO:0007669"/>
    <property type="project" value="InterPro"/>
</dbReference>
<name>E0U5B8_GLOV7</name>
<dbReference type="STRING" id="497965.Cyan7822_1513"/>
<evidence type="ECO:0000313" key="5">
    <source>
        <dbReference type="Proteomes" id="UP000008206"/>
    </source>
</evidence>
<keyword evidence="1" id="KW-0808">Transferase</keyword>
<dbReference type="InterPro" id="IPR027417">
    <property type="entry name" value="P-loop_NTPase"/>
</dbReference>
<gene>
    <name evidence="4" type="ordered locus">Cyan7822_1513</name>
</gene>
<dbReference type="KEGG" id="cyj:Cyan7822_1513"/>
<accession>E0U5B8</accession>
<evidence type="ECO:0000256" key="1">
    <source>
        <dbReference type="ARBA" id="ARBA00022679"/>
    </source>
</evidence>
<evidence type="ECO:0000256" key="2">
    <source>
        <dbReference type="ARBA" id="ARBA00022777"/>
    </source>
</evidence>